<dbReference type="KEGG" id="nvi:100124208"/>
<organism evidence="3 4">
    <name type="scientific">Nasonia vitripennis</name>
    <name type="common">Parasitic wasp</name>
    <dbReference type="NCBI Taxonomy" id="7425"/>
    <lineage>
        <taxon>Eukaryota</taxon>
        <taxon>Metazoa</taxon>
        <taxon>Ecdysozoa</taxon>
        <taxon>Arthropoda</taxon>
        <taxon>Hexapoda</taxon>
        <taxon>Insecta</taxon>
        <taxon>Pterygota</taxon>
        <taxon>Neoptera</taxon>
        <taxon>Endopterygota</taxon>
        <taxon>Hymenoptera</taxon>
        <taxon>Apocrita</taxon>
        <taxon>Proctotrupomorpha</taxon>
        <taxon>Chalcidoidea</taxon>
        <taxon>Pteromalidae</taxon>
        <taxon>Pteromalinae</taxon>
        <taxon>Nasonia</taxon>
    </lineage>
</organism>
<dbReference type="SMR" id="A0A7M7GI46"/>
<evidence type="ECO:0000313" key="4">
    <source>
        <dbReference type="Proteomes" id="UP000002358"/>
    </source>
</evidence>
<gene>
    <name evidence="3" type="primary">100124208</name>
</gene>
<proteinExistence type="inferred from homology"/>
<dbReference type="Pfam" id="PF00994">
    <property type="entry name" value="MoCF_biosynth"/>
    <property type="match status" value="1"/>
</dbReference>
<dbReference type="Gene3D" id="3.40.980.10">
    <property type="entry name" value="MoaB/Mog-like domain"/>
    <property type="match status" value="1"/>
</dbReference>
<comment type="similarity">
    <text evidence="1">In the N-terminal section; belongs to the MoaB/Mog family.</text>
</comment>
<dbReference type="CDD" id="cd00885">
    <property type="entry name" value="cinA"/>
    <property type="match status" value="1"/>
</dbReference>
<feature type="domain" description="MoaB/Mog" evidence="2">
    <location>
        <begin position="38"/>
        <end position="204"/>
    </location>
</feature>
<dbReference type="OrthoDB" id="270728at2759"/>
<protein>
    <recommendedName>
        <fullName evidence="2">MoaB/Mog domain-containing protein</fullName>
    </recommendedName>
</protein>
<dbReference type="SUPFAM" id="SSF53218">
    <property type="entry name" value="Molybdenum cofactor biosynthesis proteins"/>
    <property type="match status" value="1"/>
</dbReference>
<dbReference type="InterPro" id="IPR036425">
    <property type="entry name" value="MoaB/Mog-like_dom_sf"/>
</dbReference>
<accession>A0A7M7GI46</accession>
<sequence>MTFLNFCSRRTLFSSIGLSTTSTQRCSSSSSSKSTTAGIIVIGNEILKAQVRDTNSHFICKHLYRCGVRVEKISVISDNVDEIAQEIKEFSGRYTHVITSGGIGPTHDDVTYEGLAQAFHDTLHRNPTLAEIIRTYFGVEDPSSPAYKLAYIPKKAVLKFGINKATSLPLNFPCVILNNVYVFPGSPVFLQAGFGSLYKVLFNTDKRFVHQELYINATESVFADALTAVSKEFPKVIFGSYPEGASDHKARITIESDSEADTKRAVDKFCSMIPSEIIVRRSE</sequence>
<reference evidence="3" key="1">
    <citation type="submission" date="2021-01" db="UniProtKB">
        <authorList>
            <consortium name="EnsemblMetazoa"/>
        </authorList>
    </citation>
    <scope>IDENTIFICATION</scope>
</reference>
<dbReference type="EnsemblMetazoa" id="XM_001608062">
    <property type="protein sequence ID" value="XP_001608112"/>
    <property type="gene ID" value="LOC100124208"/>
</dbReference>
<dbReference type="AlphaFoldDB" id="A0A7M7GI46"/>
<evidence type="ECO:0000313" key="3">
    <source>
        <dbReference type="EnsemblMetazoa" id="XP_001608112"/>
    </source>
</evidence>
<dbReference type="PANTHER" id="PTHR13939">
    <property type="entry name" value="NICOTINAMIDE-NUCLEOTIDE AMIDOHYDROLASE PNCC"/>
    <property type="match status" value="1"/>
</dbReference>
<dbReference type="InParanoid" id="A0A7M7GI46"/>
<dbReference type="Proteomes" id="UP000002358">
    <property type="component" value="Chromosome 5"/>
</dbReference>
<dbReference type="InterPro" id="IPR056596">
    <property type="entry name" value="FLAD1_M"/>
</dbReference>
<dbReference type="OMA" id="EGWAPGC"/>
<keyword evidence="4" id="KW-1185">Reference proteome</keyword>
<dbReference type="InterPro" id="IPR050101">
    <property type="entry name" value="CinA"/>
</dbReference>
<evidence type="ECO:0000256" key="1">
    <source>
        <dbReference type="ARBA" id="ARBA00007589"/>
    </source>
</evidence>
<dbReference type="Pfam" id="PF24102">
    <property type="entry name" value="FLAD1_M"/>
    <property type="match status" value="1"/>
</dbReference>
<dbReference type="PANTHER" id="PTHR13939:SF0">
    <property type="entry name" value="NMN AMIDOHYDROLASE-LIKE PROTEIN YFAY"/>
    <property type="match status" value="1"/>
</dbReference>
<dbReference type="SMART" id="SM00852">
    <property type="entry name" value="MoCF_biosynth"/>
    <property type="match status" value="1"/>
</dbReference>
<name>A0A7M7GI46_NASVI</name>
<dbReference type="InterPro" id="IPR001453">
    <property type="entry name" value="MoaB/Mog_dom"/>
</dbReference>
<evidence type="ECO:0000259" key="2">
    <source>
        <dbReference type="SMART" id="SM00852"/>
    </source>
</evidence>